<protein>
    <submittedName>
        <fullName evidence="7">ATP synthase I chain</fullName>
    </submittedName>
</protein>
<dbReference type="Pfam" id="PF03899">
    <property type="entry name" value="ATP-synt_I"/>
    <property type="match status" value="1"/>
</dbReference>
<proteinExistence type="predicted"/>
<keyword evidence="3 6" id="KW-0812">Transmembrane</keyword>
<evidence type="ECO:0000256" key="3">
    <source>
        <dbReference type="ARBA" id="ARBA00022692"/>
    </source>
</evidence>
<evidence type="ECO:0000256" key="5">
    <source>
        <dbReference type="ARBA" id="ARBA00023136"/>
    </source>
</evidence>
<keyword evidence="4 6" id="KW-1133">Transmembrane helix</keyword>
<dbReference type="InterPro" id="IPR005598">
    <property type="entry name" value="ATP_synth_I"/>
</dbReference>
<dbReference type="AlphaFoldDB" id="A0A286E4S3"/>
<reference evidence="7 8" key="1">
    <citation type="submission" date="2017-09" db="EMBL/GenBank/DDBJ databases">
        <authorList>
            <person name="Ehlers B."/>
            <person name="Leendertz F.H."/>
        </authorList>
    </citation>
    <scope>NUCLEOTIDE SEQUENCE [LARGE SCALE GENOMIC DNA]</scope>
    <source>
        <strain evidence="7 8">DSM 16848</strain>
    </source>
</reference>
<evidence type="ECO:0000256" key="6">
    <source>
        <dbReference type="SAM" id="Phobius"/>
    </source>
</evidence>
<organism evidence="7 8">
    <name type="scientific">Alysiella filiformis DSM 16848</name>
    <dbReference type="NCBI Taxonomy" id="1120981"/>
    <lineage>
        <taxon>Bacteria</taxon>
        <taxon>Pseudomonadati</taxon>
        <taxon>Pseudomonadota</taxon>
        <taxon>Betaproteobacteria</taxon>
        <taxon>Neisseriales</taxon>
        <taxon>Neisseriaceae</taxon>
        <taxon>Alysiella</taxon>
    </lineage>
</organism>
<keyword evidence="8" id="KW-1185">Reference proteome</keyword>
<feature type="transmembrane region" description="Helical" evidence="6">
    <location>
        <begin position="53"/>
        <end position="76"/>
    </location>
</feature>
<feature type="transmembrane region" description="Helical" evidence="6">
    <location>
        <begin position="25"/>
        <end position="41"/>
    </location>
</feature>
<dbReference type="EMBL" id="OCNF01000003">
    <property type="protein sequence ID" value="SOD65902.1"/>
    <property type="molecule type" value="Genomic_DNA"/>
</dbReference>
<gene>
    <name evidence="7" type="ORF">SAMN02746062_00432</name>
</gene>
<accession>A0A286E4S3</accession>
<keyword evidence="2" id="KW-1003">Cell membrane</keyword>
<evidence type="ECO:0000256" key="2">
    <source>
        <dbReference type="ARBA" id="ARBA00022475"/>
    </source>
</evidence>
<dbReference type="GO" id="GO:0005886">
    <property type="term" value="C:plasma membrane"/>
    <property type="evidence" value="ECO:0007669"/>
    <property type="project" value="UniProtKB-SubCell"/>
</dbReference>
<sequence>MMILAVLVLLAYLWGGQNWAISLLLGGLSYTLPTLLAVYVVHRLKPYPQLAGVSFMVSAGLKITLALILMVSSFLIYPKMHFLSFFVGLLAVSHLVFLFFLKVYRYGR</sequence>
<evidence type="ECO:0000256" key="1">
    <source>
        <dbReference type="ARBA" id="ARBA00004651"/>
    </source>
</evidence>
<dbReference type="RefSeq" id="WP_244958344.1">
    <property type="nucleotide sequence ID" value="NZ_CP083931.1"/>
</dbReference>
<evidence type="ECO:0000313" key="7">
    <source>
        <dbReference type="EMBL" id="SOD65902.1"/>
    </source>
</evidence>
<comment type="subcellular location">
    <subcellularLocation>
        <location evidence="1">Cell membrane</location>
        <topology evidence="1">Multi-pass membrane protein</topology>
    </subcellularLocation>
</comment>
<evidence type="ECO:0000313" key="8">
    <source>
        <dbReference type="Proteomes" id="UP000219669"/>
    </source>
</evidence>
<name>A0A286E4S3_9NEIS</name>
<evidence type="ECO:0000256" key="4">
    <source>
        <dbReference type="ARBA" id="ARBA00022989"/>
    </source>
</evidence>
<dbReference type="Proteomes" id="UP000219669">
    <property type="component" value="Unassembled WGS sequence"/>
</dbReference>
<feature type="transmembrane region" description="Helical" evidence="6">
    <location>
        <begin position="82"/>
        <end position="101"/>
    </location>
</feature>
<keyword evidence="5 6" id="KW-0472">Membrane</keyword>